<dbReference type="SUPFAM" id="SSF56112">
    <property type="entry name" value="Protein kinase-like (PK-like)"/>
    <property type="match status" value="1"/>
</dbReference>
<dbReference type="InterPro" id="IPR052898">
    <property type="entry name" value="ACAD10-like"/>
</dbReference>
<organism evidence="2 3">
    <name type="scientific">Tamaricihabitans halophyticus</name>
    <dbReference type="NCBI Taxonomy" id="1262583"/>
    <lineage>
        <taxon>Bacteria</taxon>
        <taxon>Bacillati</taxon>
        <taxon>Actinomycetota</taxon>
        <taxon>Actinomycetes</taxon>
        <taxon>Pseudonocardiales</taxon>
        <taxon>Pseudonocardiaceae</taxon>
        <taxon>Tamaricihabitans</taxon>
    </lineage>
</organism>
<evidence type="ECO:0000313" key="3">
    <source>
        <dbReference type="Proteomes" id="UP000294911"/>
    </source>
</evidence>
<dbReference type="OrthoDB" id="3806873at2"/>
<evidence type="ECO:0000313" key="2">
    <source>
        <dbReference type="EMBL" id="TCP50106.1"/>
    </source>
</evidence>
<proteinExistence type="predicted"/>
<keyword evidence="2" id="KW-0808">Transferase</keyword>
<dbReference type="RefSeq" id="WP_132878407.1">
    <property type="nucleotide sequence ID" value="NZ_SLXQ01000008.1"/>
</dbReference>
<dbReference type="Gene3D" id="3.30.200.20">
    <property type="entry name" value="Phosphorylase Kinase, domain 1"/>
    <property type="match status" value="1"/>
</dbReference>
<protein>
    <submittedName>
        <fullName evidence="2">Aminoglycoside phosphotransferase (APT) family kinase protein</fullName>
    </submittedName>
</protein>
<name>A0A4V2STF3_9PSEU</name>
<keyword evidence="2" id="KW-0418">Kinase</keyword>
<evidence type="ECO:0000259" key="1">
    <source>
        <dbReference type="Pfam" id="PF01636"/>
    </source>
</evidence>
<dbReference type="Gene3D" id="3.90.1200.10">
    <property type="match status" value="1"/>
</dbReference>
<dbReference type="PANTHER" id="PTHR47829">
    <property type="entry name" value="HYDROLASE, PUTATIVE (AFU_ORTHOLOGUE AFUA_1G12880)-RELATED"/>
    <property type="match status" value="1"/>
</dbReference>
<dbReference type="InterPro" id="IPR002575">
    <property type="entry name" value="Aminoglycoside_PTrfase"/>
</dbReference>
<dbReference type="Proteomes" id="UP000294911">
    <property type="component" value="Unassembled WGS sequence"/>
</dbReference>
<dbReference type="Pfam" id="PF01636">
    <property type="entry name" value="APH"/>
    <property type="match status" value="1"/>
</dbReference>
<dbReference type="AlphaFoldDB" id="A0A4V2STF3"/>
<keyword evidence="3" id="KW-1185">Reference proteome</keyword>
<dbReference type="PANTHER" id="PTHR47829:SF1">
    <property type="entry name" value="HAD FAMILY PHOSPHATASE"/>
    <property type="match status" value="1"/>
</dbReference>
<dbReference type="CDD" id="cd05154">
    <property type="entry name" value="ACAD10_11_N-like"/>
    <property type="match status" value="1"/>
</dbReference>
<feature type="domain" description="Aminoglycoside phosphotransferase" evidence="1">
    <location>
        <begin position="31"/>
        <end position="274"/>
    </location>
</feature>
<comment type="caution">
    <text evidence="2">The sequence shown here is derived from an EMBL/GenBank/DDBJ whole genome shotgun (WGS) entry which is preliminary data.</text>
</comment>
<dbReference type="GO" id="GO:0016301">
    <property type="term" value="F:kinase activity"/>
    <property type="evidence" value="ECO:0007669"/>
    <property type="project" value="UniProtKB-KW"/>
</dbReference>
<sequence length="350" mass="37949">MTTQLPGLDLARVTDYLAAERPGLLRGELTAELIAGGRSNLTYVLHDRAAGTDPTGENTHSWVLRRPPLGHVLATAHDMGREYRVISALADTPVPVPETILLCTDTDVLGAPFYLMRHVSGTPYRTVDQLTTLGAERTNAIGMAVVDTLADLHAVQPESVGLADFGRPEGFLERQVRRWGKQLAGSYSRDIPGIDRLHEKLGQRLPASPDGTIVHGDFRLDNMLLDANDRVTAVLDWEMSTLGDPNTDLGLLVVYDALGGLDGANPISTTGDAPGYPTTGEQIERYAARSGRDLSQLDWYIAFGYFKLAVIIEGIYYRHTHGQTVGSGFEHIGELVAPLVADGLATLKEN</sequence>
<accession>A0A4V2STF3</accession>
<dbReference type="InterPro" id="IPR011009">
    <property type="entry name" value="Kinase-like_dom_sf"/>
</dbReference>
<reference evidence="2 3" key="1">
    <citation type="submission" date="2019-03" db="EMBL/GenBank/DDBJ databases">
        <title>Genomic Encyclopedia of Type Strains, Phase IV (KMG-IV): sequencing the most valuable type-strain genomes for metagenomic binning, comparative biology and taxonomic classification.</title>
        <authorList>
            <person name="Goeker M."/>
        </authorList>
    </citation>
    <scope>NUCLEOTIDE SEQUENCE [LARGE SCALE GENOMIC DNA]</scope>
    <source>
        <strain evidence="2 3">DSM 45765</strain>
    </source>
</reference>
<gene>
    <name evidence="2" type="ORF">EV191_108195</name>
</gene>
<dbReference type="EMBL" id="SLXQ01000008">
    <property type="protein sequence ID" value="TCP50106.1"/>
    <property type="molecule type" value="Genomic_DNA"/>
</dbReference>
<dbReference type="InterPro" id="IPR041726">
    <property type="entry name" value="ACAD10_11_N"/>
</dbReference>